<accession>A0A9N9E3Y9</accession>
<protein>
    <submittedName>
        <fullName evidence="1">3358_t:CDS:1</fullName>
    </submittedName>
</protein>
<sequence length="64" mass="7381">TDDGSNDEEAGDIYSFISLHFRTTETSLLQRRRHGHTCMMAKLIEQRDKTIKLLSHMSASLKMQ</sequence>
<evidence type="ECO:0000313" key="2">
    <source>
        <dbReference type="Proteomes" id="UP000789572"/>
    </source>
</evidence>
<name>A0A9N9E3Y9_9GLOM</name>
<keyword evidence="2" id="KW-1185">Reference proteome</keyword>
<dbReference type="EMBL" id="CAJVPJ010005155">
    <property type="protein sequence ID" value="CAG8659043.1"/>
    <property type="molecule type" value="Genomic_DNA"/>
</dbReference>
<comment type="caution">
    <text evidence="1">The sequence shown here is derived from an EMBL/GenBank/DDBJ whole genome shotgun (WGS) entry which is preliminary data.</text>
</comment>
<gene>
    <name evidence="1" type="ORF">POCULU_LOCUS10360</name>
</gene>
<feature type="non-terminal residue" evidence="1">
    <location>
        <position position="1"/>
    </location>
</feature>
<reference evidence="1" key="1">
    <citation type="submission" date="2021-06" db="EMBL/GenBank/DDBJ databases">
        <authorList>
            <person name="Kallberg Y."/>
            <person name="Tangrot J."/>
            <person name="Rosling A."/>
        </authorList>
    </citation>
    <scope>NUCLEOTIDE SEQUENCE</scope>
    <source>
        <strain evidence="1">IA702</strain>
    </source>
</reference>
<dbReference type="Proteomes" id="UP000789572">
    <property type="component" value="Unassembled WGS sequence"/>
</dbReference>
<organism evidence="1 2">
    <name type="scientific">Paraglomus occultum</name>
    <dbReference type="NCBI Taxonomy" id="144539"/>
    <lineage>
        <taxon>Eukaryota</taxon>
        <taxon>Fungi</taxon>
        <taxon>Fungi incertae sedis</taxon>
        <taxon>Mucoromycota</taxon>
        <taxon>Glomeromycotina</taxon>
        <taxon>Glomeromycetes</taxon>
        <taxon>Paraglomerales</taxon>
        <taxon>Paraglomeraceae</taxon>
        <taxon>Paraglomus</taxon>
    </lineage>
</organism>
<dbReference type="AlphaFoldDB" id="A0A9N9E3Y9"/>
<evidence type="ECO:0000313" key="1">
    <source>
        <dbReference type="EMBL" id="CAG8659043.1"/>
    </source>
</evidence>
<proteinExistence type="predicted"/>